<evidence type="ECO:0000256" key="4">
    <source>
        <dbReference type="ARBA" id="ARBA00023136"/>
    </source>
</evidence>
<sequence length="384" mass="41993">MNDLDMDFLLGTDDDDERSRRRGRSSSGRGRGRRRRRRRNRGGFLAPMLAVIILLGIIGGGGYYGYQWLNDVMVPDDFVGKGTGEIVVEVRQGASAAEIADLLEKQGIVASARAFTNAADAAGKSGSLQPGEYKMRKRMAAAEAVTLLDPSKRLLAKITIREGLRVSQILGELSKRTKIPVEEFEAAAKTLELPRAAKGKLEGYAFPATYEITPKTTPTEILSAMVDRYGAAAEQAGMQEAAKELRLTQHQLLTIASIVQAESGRASDMPKVAKVIYNRLAQKPPMRLQMDSTTMYGLNKYGIAASNADLASKSPYNTYQIDGLPPGPISNPGDHAIQAALNPADGDWLYFVTTDPKQGITKFTTNYDEFLRFKSEFEKNYQGG</sequence>
<keyword evidence="2 7" id="KW-0812">Transmembrane</keyword>
<evidence type="ECO:0000256" key="2">
    <source>
        <dbReference type="ARBA" id="ARBA00022692"/>
    </source>
</evidence>
<dbReference type="Proteomes" id="UP000248544">
    <property type="component" value="Unassembled WGS sequence"/>
</dbReference>
<keyword evidence="3 7" id="KW-1133">Transmembrane helix</keyword>
<dbReference type="InterPro" id="IPR003770">
    <property type="entry name" value="MLTG-like"/>
</dbReference>
<evidence type="ECO:0000256" key="5">
    <source>
        <dbReference type="ARBA" id="ARBA00023239"/>
    </source>
</evidence>
<comment type="function">
    <text evidence="7">Functions as a peptidoglycan terminase that cleaves nascent peptidoglycan strands endolytically to terminate their elongation.</text>
</comment>
<feature type="transmembrane region" description="Helical" evidence="7">
    <location>
        <begin position="43"/>
        <end position="66"/>
    </location>
</feature>
<proteinExistence type="inferred from homology"/>
<dbReference type="GO" id="GO:0071555">
    <property type="term" value="P:cell wall organization"/>
    <property type="evidence" value="ECO:0007669"/>
    <property type="project" value="UniProtKB-KW"/>
</dbReference>
<feature type="site" description="Important for catalytic activity" evidence="7">
    <location>
        <position position="262"/>
    </location>
</feature>
<evidence type="ECO:0000256" key="6">
    <source>
        <dbReference type="ARBA" id="ARBA00023316"/>
    </source>
</evidence>
<gene>
    <name evidence="7" type="primary">mltG</name>
    <name evidence="9" type="ORF">C1I98_11705</name>
</gene>
<evidence type="ECO:0000256" key="8">
    <source>
        <dbReference type="SAM" id="MobiDB-lite"/>
    </source>
</evidence>
<accession>A0A2W2GNU7</accession>
<comment type="caution">
    <text evidence="9">The sequence shown here is derived from an EMBL/GenBank/DDBJ whole genome shotgun (WGS) entry which is preliminary data.</text>
</comment>
<evidence type="ECO:0000256" key="3">
    <source>
        <dbReference type="ARBA" id="ARBA00022989"/>
    </source>
</evidence>
<dbReference type="GO" id="GO:0005886">
    <property type="term" value="C:plasma membrane"/>
    <property type="evidence" value="ECO:0007669"/>
    <property type="project" value="UniProtKB-SubCell"/>
</dbReference>
<feature type="region of interest" description="Disordered" evidence="8">
    <location>
        <begin position="15"/>
        <end position="38"/>
    </location>
</feature>
<dbReference type="PANTHER" id="PTHR30518">
    <property type="entry name" value="ENDOLYTIC MUREIN TRANSGLYCOSYLASE"/>
    <property type="match status" value="1"/>
</dbReference>
<evidence type="ECO:0000313" key="9">
    <source>
        <dbReference type="EMBL" id="PZG49512.1"/>
    </source>
</evidence>
<reference evidence="9 10" key="1">
    <citation type="submission" date="2018-01" db="EMBL/GenBank/DDBJ databases">
        <title>Draft genome sequence of Sphaerisporangium sp. 7K107.</title>
        <authorList>
            <person name="Sahin N."/>
            <person name="Saygin H."/>
            <person name="Ay H."/>
        </authorList>
    </citation>
    <scope>NUCLEOTIDE SEQUENCE [LARGE SCALE GENOMIC DNA]</scope>
    <source>
        <strain evidence="9 10">7K107</strain>
    </source>
</reference>
<evidence type="ECO:0000256" key="1">
    <source>
        <dbReference type="ARBA" id="ARBA00022475"/>
    </source>
</evidence>
<evidence type="ECO:0000313" key="10">
    <source>
        <dbReference type="Proteomes" id="UP000248544"/>
    </source>
</evidence>
<protein>
    <recommendedName>
        <fullName evidence="7">Endolytic murein transglycosylase</fullName>
        <ecNumber evidence="7">4.2.2.29</ecNumber>
    </recommendedName>
    <alternativeName>
        <fullName evidence="7">Peptidoglycan lytic transglycosylase</fullName>
    </alternativeName>
    <alternativeName>
        <fullName evidence="7">Peptidoglycan polymerization terminase</fullName>
    </alternativeName>
</protein>
<dbReference type="CDD" id="cd08010">
    <property type="entry name" value="MltG_like"/>
    <property type="match status" value="1"/>
</dbReference>
<dbReference type="GO" id="GO:0008932">
    <property type="term" value="F:lytic endotransglycosylase activity"/>
    <property type="evidence" value="ECO:0007669"/>
    <property type="project" value="UniProtKB-UniRule"/>
</dbReference>
<dbReference type="PANTHER" id="PTHR30518:SF2">
    <property type="entry name" value="ENDOLYTIC MUREIN TRANSGLYCOSYLASE"/>
    <property type="match status" value="1"/>
</dbReference>
<name>A0A2W2GNU7_9ACTN</name>
<dbReference type="Gene3D" id="3.30.1490.480">
    <property type="entry name" value="Endolytic murein transglycosylase"/>
    <property type="match status" value="1"/>
</dbReference>
<keyword evidence="6 7" id="KW-0961">Cell wall biogenesis/degradation</keyword>
<dbReference type="GO" id="GO:0009252">
    <property type="term" value="P:peptidoglycan biosynthetic process"/>
    <property type="evidence" value="ECO:0007669"/>
    <property type="project" value="UniProtKB-UniRule"/>
</dbReference>
<keyword evidence="1 7" id="KW-1003">Cell membrane</keyword>
<dbReference type="AlphaFoldDB" id="A0A2W2GNU7"/>
<dbReference type="HAMAP" id="MF_02065">
    <property type="entry name" value="MltG"/>
    <property type="match status" value="1"/>
</dbReference>
<feature type="compositionally biased region" description="Basic residues" evidence="8">
    <location>
        <begin position="20"/>
        <end position="38"/>
    </location>
</feature>
<organism evidence="9 10">
    <name type="scientific">Spongiactinospora gelatinilytica</name>
    <dbReference type="NCBI Taxonomy" id="2666298"/>
    <lineage>
        <taxon>Bacteria</taxon>
        <taxon>Bacillati</taxon>
        <taxon>Actinomycetota</taxon>
        <taxon>Actinomycetes</taxon>
        <taxon>Streptosporangiales</taxon>
        <taxon>Streptosporangiaceae</taxon>
        <taxon>Spongiactinospora</taxon>
    </lineage>
</organism>
<comment type="catalytic activity">
    <reaction evidence="7">
        <text>a peptidoglycan chain = a peptidoglycan chain with N-acetyl-1,6-anhydromuramyl-[peptide] at the reducing end + a peptidoglycan chain with N-acetylglucosamine at the non-reducing end.</text>
        <dbReference type="EC" id="4.2.2.29"/>
    </reaction>
</comment>
<dbReference type="EMBL" id="POUA01000069">
    <property type="protein sequence ID" value="PZG49512.1"/>
    <property type="molecule type" value="Genomic_DNA"/>
</dbReference>
<keyword evidence="5 7" id="KW-0456">Lyase</keyword>
<dbReference type="RefSeq" id="WP_111167195.1">
    <property type="nucleotide sequence ID" value="NZ_POUA01000069.1"/>
</dbReference>
<dbReference type="EC" id="4.2.2.29" evidence="7"/>
<dbReference type="Pfam" id="PF02618">
    <property type="entry name" value="YceG"/>
    <property type="match status" value="1"/>
</dbReference>
<comment type="similarity">
    <text evidence="7">Belongs to the transglycosylase MltG family.</text>
</comment>
<comment type="subcellular location">
    <subcellularLocation>
        <location evidence="7">Cell membrane</location>
        <topology evidence="7">Single-pass membrane protein</topology>
    </subcellularLocation>
</comment>
<evidence type="ECO:0000256" key="7">
    <source>
        <dbReference type="HAMAP-Rule" id="MF_02065"/>
    </source>
</evidence>
<keyword evidence="10" id="KW-1185">Reference proteome</keyword>
<dbReference type="NCBIfam" id="TIGR00247">
    <property type="entry name" value="endolytic transglycosylase MltG"/>
    <property type="match status" value="1"/>
</dbReference>
<keyword evidence="4 7" id="KW-0472">Membrane</keyword>